<accession>A0A0B5FB10</accession>
<name>A0A0B5FB10_STRA4</name>
<evidence type="ECO:0000256" key="2">
    <source>
        <dbReference type="SAM" id="Phobius"/>
    </source>
</evidence>
<keyword evidence="2" id="KW-0812">Transmembrane</keyword>
<feature type="region of interest" description="Disordered" evidence="1">
    <location>
        <begin position="298"/>
        <end position="373"/>
    </location>
</feature>
<dbReference type="AlphaFoldDB" id="A0A0B5FB10"/>
<reference evidence="4 5" key="1">
    <citation type="submission" date="2015-01" db="EMBL/GenBank/DDBJ databases">
        <title>Enhanced salinomycin production by adjusting the supply of polyketide extender units in Streptomyce albus DSM 41398.</title>
        <authorList>
            <person name="Lu C."/>
        </authorList>
    </citation>
    <scope>NUCLEOTIDE SEQUENCE [LARGE SCALE GENOMIC DNA]</scope>
    <source>
        <strain evidence="5">ATCC 21838 / DSM 41398 / FERM P-419 / JCM 4703 / NBRC 107858</strain>
    </source>
</reference>
<evidence type="ECO:0000259" key="3">
    <source>
        <dbReference type="Pfam" id="PF19803"/>
    </source>
</evidence>
<keyword evidence="5" id="KW-1185">Reference proteome</keyword>
<protein>
    <recommendedName>
        <fullName evidence="3">DUF6286 domain-containing protein</fullName>
    </recommendedName>
</protein>
<dbReference type="Proteomes" id="UP000031523">
    <property type="component" value="Chromosome"/>
</dbReference>
<keyword evidence="2" id="KW-1133">Transmembrane helix</keyword>
<sequence length="373" mass="39732">MEPAAERGATEVADRVVRKVAERAASEAVTAAKTARKVSLSRRGRTAHLALEVRLPYPSDLPESGELIRRHVTGRTEELTGLRVPSTRVTVARLATPGELGRLGEAPPRAAEASDTSQHRTRRPWSPRRIPSALVALLLAGAAGAVLADVVAVRAGRRTADWRAHAFDRLADARVADTWVSWAGAGTALLGLLMVFLALTPGLRGRLPLDSPAARLAATLDRPAAALVLRDAVLAQNGVGSARVRMGRRRARVHVRVGFGELEQVGEDVRRALAEAVAGCGFARPVKWRLRLVADENWRAPGSAPPVPELAPERPELPYEPTPDAAGGGTREEGREGTGSAADPTVVQPTLLLHKDVERDDPGGPEPEEEGGR</sequence>
<keyword evidence="2" id="KW-0472">Membrane</keyword>
<feature type="domain" description="DUF6286" evidence="3">
    <location>
        <begin position="189"/>
        <end position="291"/>
    </location>
</feature>
<evidence type="ECO:0000313" key="4">
    <source>
        <dbReference type="EMBL" id="AJE87652.1"/>
    </source>
</evidence>
<evidence type="ECO:0000256" key="1">
    <source>
        <dbReference type="SAM" id="MobiDB-lite"/>
    </source>
</evidence>
<gene>
    <name evidence="4" type="ORF">SLNWT_7276</name>
</gene>
<feature type="transmembrane region" description="Helical" evidence="2">
    <location>
        <begin position="130"/>
        <end position="153"/>
    </location>
</feature>
<dbReference type="InterPro" id="IPR046253">
    <property type="entry name" value="DUF6286"/>
</dbReference>
<dbReference type="KEGG" id="sals:SLNWT_7276"/>
<proteinExistence type="predicted"/>
<evidence type="ECO:0000313" key="5">
    <source>
        <dbReference type="Proteomes" id="UP000031523"/>
    </source>
</evidence>
<dbReference type="EMBL" id="CP010519">
    <property type="protein sequence ID" value="AJE87652.1"/>
    <property type="molecule type" value="Genomic_DNA"/>
</dbReference>
<feature type="transmembrane region" description="Helical" evidence="2">
    <location>
        <begin position="179"/>
        <end position="199"/>
    </location>
</feature>
<feature type="compositionally biased region" description="Basic and acidic residues" evidence="1">
    <location>
        <begin position="353"/>
        <end position="362"/>
    </location>
</feature>
<organism evidence="4 5">
    <name type="scientific">Streptomyces albus (strain ATCC 21838 / DSM 41398 / FERM P-419 / JCM 4703 / NBRC 107858)</name>
    <dbReference type="NCBI Taxonomy" id="1081613"/>
    <lineage>
        <taxon>Bacteria</taxon>
        <taxon>Bacillati</taxon>
        <taxon>Actinomycetota</taxon>
        <taxon>Actinomycetes</taxon>
        <taxon>Kitasatosporales</taxon>
        <taxon>Streptomycetaceae</taxon>
        <taxon>Streptomyces</taxon>
    </lineage>
</organism>
<feature type="region of interest" description="Disordered" evidence="1">
    <location>
        <begin position="97"/>
        <end position="125"/>
    </location>
</feature>
<dbReference type="Pfam" id="PF19803">
    <property type="entry name" value="DUF6286"/>
    <property type="match status" value="1"/>
</dbReference>